<organism evidence="1 2">
    <name type="scientific">Corynebacterium glucuronolyticum</name>
    <dbReference type="NCBI Taxonomy" id="39791"/>
    <lineage>
        <taxon>Bacteria</taxon>
        <taxon>Bacillati</taxon>
        <taxon>Actinomycetota</taxon>
        <taxon>Actinomycetes</taxon>
        <taxon>Mycobacteriales</taxon>
        <taxon>Corynebacteriaceae</taxon>
        <taxon>Corynebacterium</taxon>
    </lineage>
</organism>
<protein>
    <submittedName>
        <fullName evidence="1">Uncharacterized protein</fullName>
    </submittedName>
</protein>
<dbReference type="Proteomes" id="UP000596145">
    <property type="component" value="Chromosome"/>
</dbReference>
<proteinExistence type="predicted"/>
<dbReference type="RefSeq" id="WP_143336877.1">
    <property type="nucleotide sequence ID" value="NZ_CP066007.1"/>
</dbReference>
<evidence type="ECO:0000313" key="2">
    <source>
        <dbReference type="Proteomes" id="UP000596145"/>
    </source>
</evidence>
<dbReference type="GeneID" id="92760510"/>
<reference evidence="1 2" key="1">
    <citation type="submission" date="2020-12" db="EMBL/GenBank/DDBJ databases">
        <title>FDA dAtabase for Regulatory Grade micrObial Sequences (FDA-ARGOS): Supporting development and validation of Infectious Disease Dx tests.</title>
        <authorList>
            <person name="Sproer C."/>
            <person name="Gronow S."/>
            <person name="Severitt S."/>
            <person name="Schroder I."/>
            <person name="Tallon L."/>
            <person name="Sadzewicz L."/>
            <person name="Zhao X."/>
            <person name="Boylan J."/>
            <person name="Ott S."/>
            <person name="Bowen H."/>
            <person name="Vavikolanu K."/>
            <person name="Mehta A."/>
            <person name="Aluvathingal J."/>
            <person name="Nadendla S."/>
            <person name="Lowell S."/>
            <person name="Myers T."/>
            <person name="Yan Y."/>
            <person name="Sichtig H."/>
        </authorList>
    </citation>
    <scope>NUCLEOTIDE SEQUENCE [LARGE SCALE GENOMIC DNA]</scope>
    <source>
        <strain evidence="1 2">FDAARGOS_1053</strain>
    </source>
</reference>
<evidence type="ECO:0000313" key="1">
    <source>
        <dbReference type="EMBL" id="QQB45358.1"/>
    </source>
</evidence>
<dbReference type="OrthoDB" id="4424345at2"/>
<dbReference type="AlphaFoldDB" id="A0A7T4BN81"/>
<sequence>MSHDVGITPDLVQLVYHHVLRLFSAEDADMVHKIALPDGYNAATDGLAIVVTDDVTQVDETTHTRELVRISVYGPDREGIRALGRRLYTAMTQGITGIGLGVSRSKSTFFGTGPSYQPTGFVSTMSISVGVGKLLATINPPTA</sequence>
<accession>A0A7T4BN81</accession>
<gene>
    <name evidence="1" type="ORF">I6I10_07380</name>
</gene>
<name>A0A7T4BN81_9CORY</name>
<dbReference type="EMBL" id="CP066007">
    <property type="protein sequence ID" value="QQB45358.1"/>
    <property type="molecule type" value="Genomic_DNA"/>
</dbReference>